<dbReference type="PANTHER" id="PTHR43747:SF1">
    <property type="entry name" value="SLR1998 PROTEIN"/>
    <property type="match status" value="1"/>
</dbReference>
<evidence type="ECO:0000313" key="3">
    <source>
        <dbReference type="Proteomes" id="UP000234323"/>
    </source>
</evidence>
<dbReference type="Pfam" id="PF04820">
    <property type="entry name" value="Trp_halogenase"/>
    <property type="match status" value="1"/>
</dbReference>
<reference evidence="2 3" key="1">
    <citation type="submission" date="2015-10" db="EMBL/GenBank/DDBJ databases">
        <title>Genome analyses suggest a sexual origin of heterokaryosis in a supposedly ancient asexual fungus.</title>
        <authorList>
            <person name="Ropars J."/>
            <person name="Sedzielewska K."/>
            <person name="Noel J."/>
            <person name="Charron P."/>
            <person name="Farinelli L."/>
            <person name="Marton T."/>
            <person name="Kruger M."/>
            <person name="Pelin A."/>
            <person name="Brachmann A."/>
            <person name="Corradi N."/>
        </authorList>
    </citation>
    <scope>NUCLEOTIDE SEQUENCE [LARGE SCALE GENOMIC DNA]</scope>
    <source>
        <strain evidence="2 3">A4</strain>
    </source>
</reference>
<comment type="caution">
    <text evidence="2">The sequence shown here is derived from an EMBL/GenBank/DDBJ whole genome shotgun (WGS) entry which is preliminary data.</text>
</comment>
<name>A0A2I1GLX6_9GLOM</name>
<dbReference type="AlphaFoldDB" id="A0A2I1GLX6"/>
<evidence type="ECO:0000313" key="2">
    <source>
        <dbReference type="EMBL" id="PKY47631.1"/>
    </source>
</evidence>
<dbReference type="PANTHER" id="PTHR43747">
    <property type="entry name" value="FAD-BINDING PROTEIN"/>
    <property type="match status" value="1"/>
</dbReference>
<evidence type="ECO:0008006" key="4">
    <source>
        <dbReference type="Google" id="ProtNLM"/>
    </source>
</evidence>
<keyword evidence="3" id="KW-1185">Reference proteome</keyword>
<dbReference type="InterPro" id="IPR036188">
    <property type="entry name" value="FAD/NAD-bd_sf"/>
</dbReference>
<dbReference type="VEuPathDB" id="FungiDB:RhiirFUN_022470"/>
<dbReference type="SUPFAM" id="SSF51905">
    <property type="entry name" value="FAD/NAD(P)-binding domain"/>
    <property type="match status" value="1"/>
</dbReference>
<sequence length="355" mass="39809">MEKEDCANLSGARISTTLWSLCVHRSFTALLPTLRLMPPILPYAIICKMLRSDGQKKKILIIGGMPALMHCILKSIAEFLILHNEHQATFDVVIIGGGIAGSCTAIRLAQLFNSAASTWRKILVVDERTINTGTFKVGESLPGEAKHILRSLGVFEAVDNDAIQGIESENRSGNIIIVTEIPELHDTSTIFNAYGEGFHLKCCIRKDLPDLERSIFDKLLAFACLFETDISQPADSDHNTIVESCAFGWWYTNLLPNKQRIVVFHTDDDLIKSINKKRKIRRVEEFYEFMKETAAHTTKRISEHSYQPVGKRIMCMPANSESLSRFASYENRWIAIGDSAVSFDSLISRDAHCSI</sequence>
<dbReference type="InterPro" id="IPR050816">
    <property type="entry name" value="Flavin-dep_Halogenase_NPB"/>
</dbReference>
<dbReference type="VEuPathDB" id="FungiDB:FUN_017139"/>
<comment type="similarity">
    <text evidence="1">Belongs to the flavin-dependent halogenase family.</text>
</comment>
<dbReference type="Gene3D" id="3.50.50.60">
    <property type="entry name" value="FAD/NAD(P)-binding domain"/>
    <property type="match status" value="2"/>
</dbReference>
<evidence type="ECO:0000256" key="1">
    <source>
        <dbReference type="ARBA" id="ARBA00005706"/>
    </source>
</evidence>
<dbReference type="VEuPathDB" id="FungiDB:RhiirFUN_022471"/>
<dbReference type="InterPro" id="IPR006905">
    <property type="entry name" value="Flavin_halogenase"/>
</dbReference>
<dbReference type="EMBL" id="LLXI01000563">
    <property type="protein sequence ID" value="PKY47631.1"/>
    <property type="molecule type" value="Genomic_DNA"/>
</dbReference>
<dbReference type="VEuPathDB" id="FungiDB:FUN_017140"/>
<gene>
    <name evidence="2" type="ORF">RhiirA4_444954</name>
</gene>
<dbReference type="Proteomes" id="UP000234323">
    <property type="component" value="Unassembled WGS sequence"/>
</dbReference>
<accession>A0A2I1GLX6</accession>
<dbReference type="GO" id="GO:0004497">
    <property type="term" value="F:monooxygenase activity"/>
    <property type="evidence" value="ECO:0007669"/>
    <property type="project" value="InterPro"/>
</dbReference>
<proteinExistence type="inferred from homology"/>
<organism evidence="2 3">
    <name type="scientific">Rhizophagus irregularis</name>
    <dbReference type="NCBI Taxonomy" id="588596"/>
    <lineage>
        <taxon>Eukaryota</taxon>
        <taxon>Fungi</taxon>
        <taxon>Fungi incertae sedis</taxon>
        <taxon>Mucoromycota</taxon>
        <taxon>Glomeromycotina</taxon>
        <taxon>Glomeromycetes</taxon>
        <taxon>Glomerales</taxon>
        <taxon>Glomeraceae</taxon>
        <taxon>Rhizophagus</taxon>
    </lineage>
</organism>
<protein>
    <recommendedName>
        <fullName evidence="4">FAD/NAD(P)-binding domain-containing protein</fullName>
    </recommendedName>
</protein>